<feature type="compositionally biased region" description="Polar residues" evidence="1">
    <location>
        <begin position="9"/>
        <end position="19"/>
    </location>
</feature>
<evidence type="ECO:0000256" key="1">
    <source>
        <dbReference type="SAM" id="MobiDB-lite"/>
    </source>
</evidence>
<evidence type="ECO:0000313" key="2">
    <source>
        <dbReference type="EMBL" id="KZT25629.1"/>
    </source>
</evidence>
<keyword evidence="3" id="KW-1185">Reference proteome</keyword>
<feature type="region of interest" description="Disordered" evidence="1">
    <location>
        <begin position="1"/>
        <end position="41"/>
    </location>
</feature>
<gene>
    <name evidence="2" type="ORF">NEOLEDRAFT_326746</name>
</gene>
<sequence length="115" mass="12863">MNEELFRHQQPNPLPSKTSRNVHEISAAENHRRKTSFPTDTPWPMVTLGGVYPRQYGTGDDLPSVMSIFVAVGSQLLHHSDSSLRVKHSPNLRQLLPLLMLVPPPVSSFVVQARS</sequence>
<organism evidence="2 3">
    <name type="scientific">Neolentinus lepideus HHB14362 ss-1</name>
    <dbReference type="NCBI Taxonomy" id="1314782"/>
    <lineage>
        <taxon>Eukaryota</taxon>
        <taxon>Fungi</taxon>
        <taxon>Dikarya</taxon>
        <taxon>Basidiomycota</taxon>
        <taxon>Agaricomycotina</taxon>
        <taxon>Agaricomycetes</taxon>
        <taxon>Gloeophyllales</taxon>
        <taxon>Gloeophyllaceae</taxon>
        <taxon>Neolentinus</taxon>
    </lineage>
</organism>
<dbReference type="Proteomes" id="UP000076761">
    <property type="component" value="Unassembled WGS sequence"/>
</dbReference>
<evidence type="ECO:0000313" key="3">
    <source>
        <dbReference type="Proteomes" id="UP000076761"/>
    </source>
</evidence>
<accession>A0A165ST06</accession>
<reference evidence="2 3" key="1">
    <citation type="journal article" date="2016" name="Mol. Biol. Evol.">
        <title>Comparative Genomics of Early-Diverging Mushroom-Forming Fungi Provides Insights into the Origins of Lignocellulose Decay Capabilities.</title>
        <authorList>
            <person name="Nagy L.G."/>
            <person name="Riley R."/>
            <person name="Tritt A."/>
            <person name="Adam C."/>
            <person name="Daum C."/>
            <person name="Floudas D."/>
            <person name="Sun H."/>
            <person name="Yadav J.S."/>
            <person name="Pangilinan J."/>
            <person name="Larsson K.H."/>
            <person name="Matsuura K."/>
            <person name="Barry K."/>
            <person name="Labutti K."/>
            <person name="Kuo R."/>
            <person name="Ohm R.A."/>
            <person name="Bhattacharya S.S."/>
            <person name="Shirouzu T."/>
            <person name="Yoshinaga Y."/>
            <person name="Martin F.M."/>
            <person name="Grigoriev I.V."/>
            <person name="Hibbett D.S."/>
        </authorList>
    </citation>
    <scope>NUCLEOTIDE SEQUENCE [LARGE SCALE GENOMIC DNA]</scope>
    <source>
        <strain evidence="2 3">HHB14362 ss-1</strain>
    </source>
</reference>
<dbReference type="InParanoid" id="A0A165ST06"/>
<name>A0A165ST06_9AGAM</name>
<dbReference type="AlphaFoldDB" id="A0A165ST06"/>
<proteinExistence type="predicted"/>
<protein>
    <submittedName>
        <fullName evidence="2">Uncharacterized protein</fullName>
    </submittedName>
</protein>
<dbReference type="EMBL" id="KV425570">
    <property type="protein sequence ID" value="KZT25629.1"/>
    <property type="molecule type" value="Genomic_DNA"/>
</dbReference>